<feature type="domain" description="Integrase catalytic" evidence="2">
    <location>
        <begin position="157"/>
        <end position="327"/>
    </location>
</feature>
<protein>
    <submittedName>
        <fullName evidence="3">DDE-type integrase/transposase/recombinase</fullName>
    </submittedName>
</protein>
<dbReference type="InterPro" id="IPR055247">
    <property type="entry name" value="InsJ-like_HTH"/>
</dbReference>
<keyword evidence="4" id="KW-1185">Reference proteome</keyword>
<accession>A0ABY4QGY6</accession>
<dbReference type="PANTHER" id="PTHR35004:SF6">
    <property type="entry name" value="TRANSPOSASE"/>
    <property type="match status" value="1"/>
</dbReference>
<proteinExistence type="predicted"/>
<dbReference type="EMBL" id="CP097320">
    <property type="protein sequence ID" value="UQX10265.1"/>
    <property type="molecule type" value="Genomic_DNA"/>
</dbReference>
<dbReference type="InterPro" id="IPR015378">
    <property type="entry name" value="Transposase-like_Mu_C"/>
</dbReference>
<evidence type="ECO:0000256" key="1">
    <source>
        <dbReference type="SAM" id="MobiDB-lite"/>
    </source>
</evidence>
<feature type="region of interest" description="Disordered" evidence="1">
    <location>
        <begin position="400"/>
        <end position="422"/>
    </location>
</feature>
<reference evidence="3" key="1">
    <citation type="submission" date="2022-05" db="EMBL/GenBank/DDBJ databases">
        <title>A methanotrophic Mycobacterium dominates a cave microbial ecosystem.</title>
        <authorList>
            <person name="Van Spanning R.J.M."/>
            <person name="Guan Q."/>
            <person name="Melkonian C."/>
            <person name="Gallant J."/>
            <person name="Polerecky L."/>
            <person name="Flot J.-F."/>
            <person name="Brandt B.W."/>
            <person name="Braster M."/>
            <person name="Iturbe Espinoza P."/>
            <person name="Aerts J."/>
            <person name="Meima-Franke M."/>
            <person name="Piersma S.R."/>
            <person name="Bunduc C."/>
            <person name="Ummels R."/>
            <person name="Pain A."/>
            <person name="Fleming E.J."/>
            <person name="van der Wel N."/>
            <person name="Gherman V.D."/>
            <person name="Sarbu S.M."/>
            <person name="Bodelier P.L.E."/>
            <person name="Bitter W."/>
        </authorList>
    </citation>
    <scope>NUCLEOTIDE SEQUENCE</scope>
    <source>
        <strain evidence="3">Sulfur Cave</strain>
    </source>
</reference>
<evidence type="ECO:0000313" key="4">
    <source>
        <dbReference type="Proteomes" id="UP001056610"/>
    </source>
</evidence>
<dbReference type="PROSITE" id="PS50994">
    <property type="entry name" value="INTEGRASE"/>
    <property type="match status" value="1"/>
</dbReference>
<name>A0ABY4QGY6_9MYCO</name>
<dbReference type="Pfam" id="PF09299">
    <property type="entry name" value="Mu-transpos_C"/>
    <property type="match status" value="1"/>
</dbReference>
<dbReference type="Pfam" id="PF13518">
    <property type="entry name" value="HTH_28"/>
    <property type="match status" value="1"/>
</dbReference>
<evidence type="ECO:0000313" key="3">
    <source>
        <dbReference type="EMBL" id="UQX10265.1"/>
    </source>
</evidence>
<feature type="compositionally biased region" description="Low complexity" evidence="1">
    <location>
        <begin position="413"/>
        <end position="422"/>
    </location>
</feature>
<dbReference type="InterPro" id="IPR001584">
    <property type="entry name" value="Integrase_cat-core"/>
</dbReference>
<sequence>MAVGDDEAKVRGERARAIGLFRYQLIREAADAALSTKARGKVVRELACREHTDPFGRRVRISRQTLDRWIRDWRANGFDALVPSARQCTPRTPAEVLELAVALRRENPQRTAAAIQRILRTQLGWAPDERTLQRNFHRLGLTGATFRPAPAVFGRFEAEHPNSLWTGDALHGIRIQLRKTYLFAFLDDHSRLLPGYRWGYAEHTVRLAAALRPALASRGVPKAVYVDNGSAYVDAWLLRACAKLGVRLVHSTPGRPEGRGKIERFFRTVREQFLVEITGEPDVVGRHYAADLAELNRLFAAWVETVYHRTIHSETGQTPLARWCAGGPIPLPAPETLTEAFLWEEHRRVTKTATVSLHGNAYEVDAGLVGRKVELVFDPFDLTRIEVRLAGVPMGLAIPHHIGRHSHPKAKPETPTTPTQPTGIDYAQLIETAHAAELARGVNYAAFTGAADQIPGQLDLLTGQEAQPQRWTN</sequence>
<gene>
    <name evidence="3" type="ORF">M5I08_19210</name>
</gene>
<dbReference type="Pfam" id="PF00665">
    <property type="entry name" value="rve"/>
    <property type="match status" value="1"/>
</dbReference>
<organism evidence="3 4">
    <name type="scientific">Candidatus Mycobacterium methanotrophicum</name>
    <dbReference type="NCBI Taxonomy" id="2943498"/>
    <lineage>
        <taxon>Bacteria</taxon>
        <taxon>Bacillati</taxon>
        <taxon>Actinomycetota</taxon>
        <taxon>Actinomycetes</taxon>
        <taxon>Mycobacteriales</taxon>
        <taxon>Mycobacteriaceae</taxon>
        <taxon>Mycobacterium</taxon>
    </lineage>
</organism>
<dbReference type="RefSeq" id="WP_219065528.1">
    <property type="nucleotide sequence ID" value="NZ_CAJUXY010000001.1"/>
</dbReference>
<dbReference type="PANTHER" id="PTHR35004">
    <property type="entry name" value="TRANSPOSASE RV3428C-RELATED"/>
    <property type="match status" value="1"/>
</dbReference>
<dbReference type="Proteomes" id="UP001056610">
    <property type="component" value="Chromosome"/>
</dbReference>
<evidence type="ECO:0000259" key="2">
    <source>
        <dbReference type="PROSITE" id="PS50994"/>
    </source>
</evidence>